<evidence type="ECO:0000313" key="2">
    <source>
        <dbReference type="Proteomes" id="UP000192220"/>
    </source>
</evidence>
<keyword evidence="2" id="KW-1185">Reference proteome</keyword>
<reference evidence="3" key="1">
    <citation type="submission" date="2025-08" db="UniProtKB">
        <authorList>
            <consortium name="RefSeq"/>
        </authorList>
    </citation>
    <scope>IDENTIFICATION</scope>
    <source>
        <strain evidence="3">Quisiro</strain>
    </source>
</reference>
<evidence type="ECO:0000259" key="1">
    <source>
        <dbReference type="Pfam" id="PF21708"/>
    </source>
</evidence>
<dbReference type="InterPro" id="IPR001286">
    <property type="entry name" value="Glyco_hydro_59"/>
</dbReference>
<dbReference type="GO" id="GO:0016020">
    <property type="term" value="C:membrane"/>
    <property type="evidence" value="ECO:0007669"/>
    <property type="project" value="GOC"/>
</dbReference>
<dbReference type="Proteomes" id="UP000192220">
    <property type="component" value="Unplaced"/>
</dbReference>
<dbReference type="PANTHER" id="PTHR15172">
    <property type="entry name" value="GALACTOCEREBROSIDASE"/>
    <property type="match status" value="1"/>
</dbReference>
<dbReference type="RefSeq" id="XP_013856030.1">
    <property type="nucleotide sequence ID" value="XM_014000576.1"/>
</dbReference>
<accession>A0A2I4AKI9</accession>
<dbReference type="STRING" id="52670.A0A2I4AKI9"/>
<organism evidence="2 3">
    <name type="scientific">Austrofundulus limnaeus</name>
    <name type="common">Annual killifish</name>
    <dbReference type="NCBI Taxonomy" id="52670"/>
    <lineage>
        <taxon>Eukaryota</taxon>
        <taxon>Metazoa</taxon>
        <taxon>Chordata</taxon>
        <taxon>Craniata</taxon>
        <taxon>Vertebrata</taxon>
        <taxon>Euteleostomi</taxon>
        <taxon>Actinopterygii</taxon>
        <taxon>Neopterygii</taxon>
        <taxon>Teleostei</taxon>
        <taxon>Neoteleostei</taxon>
        <taxon>Acanthomorphata</taxon>
        <taxon>Ovalentaria</taxon>
        <taxon>Atherinomorphae</taxon>
        <taxon>Cyprinodontiformes</taxon>
        <taxon>Rivulidae</taxon>
        <taxon>Austrofundulus</taxon>
    </lineage>
</organism>
<sequence>MCDVFMETVKTGGVFLAVRVDKGGQSVRGACGIFFWTFADGTYKVTTDLVGKTVLSEGQSGTGAYSWYTLSIAVTGQVVSVTLDGRVLWKGTVSLQQENGWVAIGTNSFELAQFDNFAVMAE</sequence>
<proteinExistence type="predicted"/>
<feature type="domain" description="Glycosyl hydrolase family 59 C-terminal lectin" evidence="1">
    <location>
        <begin position="2"/>
        <end position="121"/>
    </location>
</feature>
<dbReference type="GO" id="GO:0005764">
    <property type="term" value="C:lysosome"/>
    <property type="evidence" value="ECO:0007669"/>
    <property type="project" value="TreeGrafter"/>
</dbReference>
<dbReference type="PANTHER" id="PTHR15172:SF1">
    <property type="entry name" value="GALACTOCEREBROSIDASE"/>
    <property type="match status" value="1"/>
</dbReference>
<evidence type="ECO:0000313" key="3">
    <source>
        <dbReference type="RefSeq" id="XP_013856030.1"/>
    </source>
</evidence>
<gene>
    <name evidence="3" type="primary">LOC106511845</name>
</gene>
<dbReference type="GeneID" id="106511845"/>
<dbReference type="GO" id="GO:0004336">
    <property type="term" value="F:galactosylceramidase activity"/>
    <property type="evidence" value="ECO:0007669"/>
    <property type="project" value="InterPro"/>
</dbReference>
<dbReference type="Pfam" id="PF21708">
    <property type="entry name" value="Glyco_hydro_59_C"/>
    <property type="match status" value="1"/>
</dbReference>
<dbReference type="OrthoDB" id="440760at2759"/>
<dbReference type="AlphaFoldDB" id="A0A2I4AKI9"/>
<dbReference type="InterPro" id="IPR049162">
    <property type="entry name" value="GH59_C"/>
</dbReference>
<dbReference type="KEGG" id="alim:106511845"/>
<dbReference type="InParanoid" id="A0A2I4AKI9"/>
<dbReference type="GO" id="GO:0006683">
    <property type="term" value="P:galactosylceramide catabolic process"/>
    <property type="evidence" value="ECO:0007669"/>
    <property type="project" value="InterPro"/>
</dbReference>
<name>A0A2I4AKI9_AUSLI</name>
<dbReference type="Gene3D" id="2.60.120.560">
    <property type="entry name" value="Exo-inulinase, domain 1"/>
    <property type="match status" value="1"/>
</dbReference>
<protein>
    <submittedName>
        <fullName evidence="3">Galactocerebrosidase</fullName>
    </submittedName>
</protein>